<gene>
    <name evidence="5" type="ORF">C4520_14020</name>
</gene>
<feature type="domain" description="4Fe-4S ferredoxin-type" evidence="4">
    <location>
        <begin position="272"/>
        <end position="298"/>
    </location>
</feature>
<dbReference type="Gene3D" id="3.30.70.20">
    <property type="match status" value="1"/>
</dbReference>
<comment type="caution">
    <text evidence="5">The sequence shown here is derived from an EMBL/GenBank/DDBJ whole genome shotgun (WGS) entry which is preliminary data.</text>
</comment>
<dbReference type="PANTHER" id="PTHR43534">
    <property type="entry name" value="MIND SUPERFAMILY P-LOOP ATPASE CONTAINING AN INSERTED FERREDOXIN DOMAIN"/>
    <property type="match status" value="1"/>
</dbReference>
<protein>
    <submittedName>
        <fullName evidence="5">4Fe-4S dicluster domain-containing protein</fullName>
    </submittedName>
</protein>
<organism evidence="5 6">
    <name type="scientific">Abyssobacteria bacterium (strain SURF_5)</name>
    <dbReference type="NCBI Taxonomy" id="2093360"/>
    <lineage>
        <taxon>Bacteria</taxon>
        <taxon>Pseudomonadati</taxon>
        <taxon>Candidatus Hydrogenedentota</taxon>
        <taxon>Candidatus Abyssobacteria</taxon>
    </lineage>
</organism>
<dbReference type="AlphaFoldDB" id="A0A3A4NCU2"/>
<dbReference type="InterPro" id="IPR017900">
    <property type="entry name" value="4Fe4S_Fe_S_CS"/>
</dbReference>
<sequence length="362" mass="40406">MSKDSYRKLAEHLDAMPQGFPKTESGVELKILKKVFTEQEAEIASQMKLIPESAQQVAERLGRNPEEMGHLLETMTSKGQLMGMGPKEYRMYSAFPFLVGIHEFQLARVDKEYAALFEQYLEEALAEKLGQVAPSQVRVYPVEEAIPNQLNILPFEKVTSMIEKAQSWAISDCICRKEMTLLDKGCGKTMNNCIAFSPSPDAFDIEYRGARKATKQEVLDLLKKAEEEGLVHNSWNIQDDHMFVCNCCTCCCAILRGVKMAKSPHFLAKSNYLAQIDADTCVACGVCADERCPMGAIESRGEYFEVNPERCIGCGVCVVTCPSGALSLQRKPESQIDLPPENMISWTMQKAQITGRTMEGLI</sequence>
<evidence type="ECO:0000313" key="6">
    <source>
        <dbReference type="Proteomes" id="UP000265882"/>
    </source>
</evidence>
<evidence type="ECO:0000313" key="5">
    <source>
        <dbReference type="EMBL" id="RJP18707.1"/>
    </source>
</evidence>
<dbReference type="PANTHER" id="PTHR43534:SF1">
    <property type="entry name" value="4FE-4S CLUSTER CONTAINING PARA FAMILY ATPASE PROTEIN"/>
    <property type="match status" value="1"/>
</dbReference>
<evidence type="ECO:0000256" key="1">
    <source>
        <dbReference type="ARBA" id="ARBA00022723"/>
    </source>
</evidence>
<keyword evidence="3" id="KW-0411">Iron-sulfur</keyword>
<feature type="domain" description="4Fe-4S ferredoxin-type" evidence="4">
    <location>
        <begin position="302"/>
        <end position="331"/>
    </location>
</feature>
<proteinExistence type="predicted"/>
<dbReference type="InterPro" id="IPR017896">
    <property type="entry name" value="4Fe4S_Fe-S-bd"/>
</dbReference>
<evidence type="ECO:0000256" key="2">
    <source>
        <dbReference type="ARBA" id="ARBA00023004"/>
    </source>
</evidence>
<dbReference type="PROSITE" id="PS51379">
    <property type="entry name" value="4FE4S_FER_2"/>
    <property type="match status" value="2"/>
</dbReference>
<dbReference type="SUPFAM" id="SSF54862">
    <property type="entry name" value="4Fe-4S ferredoxins"/>
    <property type="match status" value="1"/>
</dbReference>
<dbReference type="PROSITE" id="PS00198">
    <property type="entry name" value="4FE4S_FER_1"/>
    <property type="match status" value="1"/>
</dbReference>
<dbReference type="GO" id="GO:0051536">
    <property type="term" value="F:iron-sulfur cluster binding"/>
    <property type="evidence" value="ECO:0007669"/>
    <property type="project" value="UniProtKB-KW"/>
</dbReference>
<accession>A0A3A4NCU2</accession>
<dbReference type="Proteomes" id="UP000265882">
    <property type="component" value="Unassembled WGS sequence"/>
</dbReference>
<evidence type="ECO:0000259" key="4">
    <source>
        <dbReference type="PROSITE" id="PS51379"/>
    </source>
</evidence>
<name>A0A3A4NCU2_ABYX5</name>
<dbReference type="EMBL" id="QZKU01000098">
    <property type="protein sequence ID" value="RJP18707.1"/>
    <property type="molecule type" value="Genomic_DNA"/>
</dbReference>
<keyword evidence="1" id="KW-0479">Metal-binding</keyword>
<evidence type="ECO:0000256" key="3">
    <source>
        <dbReference type="ARBA" id="ARBA00023014"/>
    </source>
</evidence>
<dbReference type="Pfam" id="PF00037">
    <property type="entry name" value="Fer4"/>
    <property type="match status" value="1"/>
</dbReference>
<keyword evidence="2" id="KW-0408">Iron</keyword>
<dbReference type="GO" id="GO:0046872">
    <property type="term" value="F:metal ion binding"/>
    <property type="evidence" value="ECO:0007669"/>
    <property type="project" value="UniProtKB-KW"/>
</dbReference>
<reference evidence="5 6" key="1">
    <citation type="journal article" date="2017" name="ISME J.">
        <title>Energy and carbon metabolisms in a deep terrestrial subsurface fluid microbial community.</title>
        <authorList>
            <person name="Momper L."/>
            <person name="Jungbluth S.P."/>
            <person name="Lee M.D."/>
            <person name="Amend J.P."/>
        </authorList>
    </citation>
    <scope>NUCLEOTIDE SEQUENCE [LARGE SCALE GENOMIC DNA]</scope>
    <source>
        <strain evidence="5">SURF_5</strain>
    </source>
</reference>